<feature type="domain" description="Microcin J25-processing protein McjB C-terminal" evidence="1">
    <location>
        <begin position="38"/>
        <end position="149"/>
    </location>
</feature>
<reference evidence="3" key="1">
    <citation type="journal article" date="2019" name="Int. J. Syst. Evol. Microbiol.">
        <title>The Global Catalogue of Microorganisms (GCM) 10K type strain sequencing project: providing services to taxonomists for standard genome sequencing and annotation.</title>
        <authorList>
            <consortium name="The Broad Institute Genomics Platform"/>
            <consortium name="The Broad Institute Genome Sequencing Center for Infectious Disease"/>
            <person name="Wu L."/>
            <person name="Ma J."/>
        </authorList>
    </citation>
    <scope>NUCLEOTIDE SEQUENCE [LARGE SCALE GENOMIC DNA]</scope>
    <source>
        <strain evidence="3">CCUG 62982</strain>
    </source>
</reference>
<sequence>MRRKRGWKSRLTRMVQVSWRERALLAEAALHLARARVLLALVPFPRLSPRLGTFVAAADPRAAPRTGSADQARIAREIGWAVTRAATHVPFRAVCLPQAIAAQAMLRRRGIGAGLHLGARKGTEKPLEAHAWLDAAGVEVTGYPENARHVEIGCYV</sequence>
<organism evidence="2 3">
    <name type="scientific">Sphingomonas canadensis</name>
    <dbReference type="NCBI Taxonomy" id="1219257"/>
    <lineage>
        <taxon>Bacteria</taxon>
        <taxon>Pseudomonadati</taxon>
        <taxon>Pseudomonadota</taxon>
        <taxon>Alphaproteobacteria</taxon>
        <taxon>Sphingomonadales</taxon>
        <taxon>Sphingomonadaceae</taxon>
        <taxon>Sphingomonas</taxon>
    </lineage>
</organism>
<dbReference type="EMBL" id="JBHTJG010000001">
    <property type="protein sequence ID" value="MFD0945307.1"/>
    <property type="molecule type" value="Genomic_DNA"/>
</dbReference>
<dbReference type="NCBIfam" id="NF033537">
    <property type="entry name" value="lasso_biosyn_B2"/>
    <property type="match status" value="1"/>
</dbReference>
<evidence type="ECO:0000259" key="1">
    <source>
        <dbReference type="Pfam" id="PF13471"/>
    </source>
</evidence>
<dbReference type="Proteomes" id="UP001596977">
    <property type="component" value="Unassembled WGS sequence"/>
</dbReference>
<dbReference type="InterPro" id="IPR032708">
    <property type="entry name" value="McjB_C"/>
</dbReference>
<accession>A0ABW3H7B3</accession>
<dbReference type="Pfam" id="PF13471">
    <property type="entry name" value="Transglut_core3"/>
    <property type="match status" value="1"/>
</dbReference>
<gene>
    <name evidence="2" type="ORF">ACFQ1E_03035</name>
</gene>
<evidence type="ECO:0000313" key="3">
    <source>
        <dbReference type="Proteomes" id="UP001596977"/>
    </source>
</evidence>
<proteinExistence type="predicted"/>
<keyword evidence="3" id="KW-1185">Reference proteome</keyword>
<dbReference type="RefSeq" id="WP_264942447.1">
    <property type="nucleotide sequence ID" value="NZ_JAPDRA010000001.1"/>
</dbReference>
<comment type="caution">
    <text evidence="2">The sequence shown here is derived from an EMBL/GenBank/DDBJ whole genome shotgun (WGS) entry which is preliminary data.</text>
</comment>
<protein>
    <submittedName>
        <fullName evidence="2">Lasso peptide biosynthesis B2 protein</fullName>
    </submittedName>
</protein>
<name>A0ABW3H7B3_9SPHN</name>
<evidence type="ECO:0000313" key="2">
    <source>
        <dbReference type="EMBL" id="MFD0945307.1"/>
    </source>
</evidence>
<dbReference type="InterPro" id="IPR053521">
    <property type="entry name" value="McjB-like"/>
</dbReference>